<name>A0AAE0BZQ6_9CHLO</name>
<dbReference type="Proteomes" id="UP001190700">
    <property type="component" value="Unassembled WGS sequence"/>
</dbReference>
<keyword evidence="1" id="KW-0175">Coiled coil</keyword>
<evidence type="ECO:0000313" key="3">
    <source>
        <dbReference type="Proteomes" id="UP001190700"/>
    </source>
</evidence>
<reference evidence="2 3" key="1">
    <citation type="journal article" date="2015" name="Genome Biol. Evol.">
        <title>Comparative Genomics of a Bacterivorous Green Alga Reveals Evolutionary Causalities and Consequences of Phago-Mixotrophic Mode of Nutrition.</title>
        <authorList>
            <person name="Burns J.A."/>
            <person name="Paasch A."/>
            <person name="Narechania A."/>
            <person name="Kim E."/>
        </authorList>
    </citation>
    <scope>NUCLEOTIDE SEQUENCE [LARGE SCALE GENOMIC DNA]</scope>
    <source>
        <strain evidence="2 3">PLY_AMNH</strain>
    </source>
</reference>
<gene>
    <name evidence="2" type="ORF">CYMTET_45602</name>
</gene>
<sequence>MTDAAARADHLQDFSRHISSTDRARTLLRGVTFHFHPCLRGIEAVRCYLRTQQPGTAHRASAELILKWDGSEVIEVDVSGLDPADFLSSVDLDSAQEALAERLDHFQDVLGEIAEYEVEVLCPGQVVRLPYEDGRISCFATTNKQGGSYFDLVVYPVHGGRAKAEGGQYLTVEDPATYRNQEIFPQGALVKHSGDVRSLLHHVKCSKPIRPLSCESSVYVLAVTGFQRKPLHSFEMQLPSVLLVNHKARTIYLVPCPLAKLDVGEATLGALVTLHLQGDGTLLAYPLARPSNVENVDTGDLSDGTQAAMRAAATEFFECLAHRQAALVLAPPILGDASSEPLEERGDSATRSEECIHSGCPLMCADKHPVMVATEVGLRVDSWAIKLNMTTAVSAFLHVRFGQGLAFGKLEEEDAEPSDFARLPVLFGPCTGDVSLACGEASNVNFTLPEYHAYLELAALLWVKLSSTWKQLVARTCTVAANGVFVLVGPPAAWDEGSQSAVEAYVSTANRAGTVLAGPNAIVLVQLPSGRLVFYRGVRWPGFLEEVPKFCTDVTELFSPQRLMAFIASGGMRGLPWPTVVPLANRQVCFCGSMLPLEEFLERLQGMELEALSSAKEDIVDVLTQISVALPPGELQELVGRLQRGLAEKIEARKGEMRKQMRETAELKYRGEAPAAHSEMQRRDMAALTGELRAVQRKVKEIIAALAGMVSQRGSSSKDTDLKRLIRKQNISGRTAAVQQMSLSEKLSFFEEVEEWLMVEVSSAQLHLNLELVATSRFKEQARVAATGHPRLAQLHTSCPQLDECTLSLLYEQTRSATGHPLSSQSHQGLAIPQSLAAPHSSALPLPMLAKFVDLKNPSALLWPDEANEKWVQMYRIQLRATFVDAVASRTLNIASSSTDLTFFLVHTILEIMEGVASGMAGVPGKDAYDNTTCRMQRGLWGLLLTTMASGSLPATTLWQLVMHKTKLEVPPLEELWIAIRMAQVFPYSGWDSRWVVQNTQRLVVRLLRKYLADPLTKPLRDNSKVMRRDAGLASARLRNRELHWVRAACHHLLEVEAQGDLAWNTPATAHLADQLISHFPKSVNLQKKRCSGTKKIFTLLLRLKSMDATLGMVSNTLEAVRNIMAKRGGMFKLGKRSLLELLRSSEAPSEKEVAEMKGDLMNGRILVQERRTDECTAEVMAARMQNRAAVAACNLKQLKGDAELERGAWRVDALMGETQEEFEKRLKDFRGIEGSEEDALCRHEQLCGESEAESEAVVALRPYGGAGLKFARKLHEMSCHQLCERGKIPAVQFEALMRVAGAGDGPWDFAVHKVVEKLLAGFQDTVKAEDAAVTVLQSLIAPSNDSP</sequence>
<protein>
    <submittedName>
        <fullName evidence="2">Uncharacterized protein</fullName>
    </submittedName>
</protein>
<proteinExistence type="predicted"/>
<comment type="caution">
    <text evidence="2">The sequence shown here is derived from an EMBL/GenBank/DDBJ whole genome shotgun (WGS) entry which is preliminary data.</text>
</comment>
<organism evidence="2 3">
    <name type="scientific">Cymbomonas tetramitiformis</name>
    <dbReference type="NCBI Taxonomy" id="36881"/>
    <lineage>
        <taxon>Eukaryota</taxon>
        <taxon>Viridiplantae</taxon>
        <taxon>Chlorophyta</taxon>
        <taxon>Pyramimonadophyceae</taxon>
        <taxon>Pyramimonadales</taxon>
        <taxon>Pyramimonadaceae</taxon>
        <taxon>Cymbomonas</taxon>
    </lineage>
</organism>
<accession>A0AAE0BZQ6</accession>
<evidence type="ECO:0000256" key="1">
    <source>
        <dbReference type="SAM" id="Coils"/>
    </source>
</evidence>
<evidence type="ECO:0000313" key="2">
    <source>
        <dbReference type="EMBL" id="KAK3244805.1"/>
    </source>
</evidence>
<feature type="coiled-coil region" evidence="1">
    <location>
        <begin position="647"/>
        <end position="705"/>
    </location>
</feature>
<keyword evidence="3" id="KW-1185">Reference proteome</keyword>
<dbReference type="EMBL" id="LGRX02031403">
    <property type="protein sequence ID" value="KAK3244805.1"/>
    <property type="molecule type" value="Genomic_DNA"/>
</dbReference>